<feature type="region of interest" description="Disordered" evidence="1">
    <location>
        <begin position="38"/>
        <end position="62"/>
    </location>
</feature>
<feature type="region of interest" description="Disordered" evidence="1">
    <location>
        <begin position="379"/>
        <end position="580"/>
    </location>
</feature>
<keyword evidence="4" id="KW-1185">Reference proteome</keyword>
<dbReference type="AlphaFoldDB" id="A0A423VHP2"/>
<protein>
    <submittedName>
        <fullName evidence="3">Uncharacterized protein</fullName>
    </submittedName>
</protein>
<feature type="compositionally biased region" description="Pro residues" evidence="1">
    <location>
        <begin position="460"/>
        <end position="470"/>
    </location>
</feature>
<organism evidence="3 4">
    <name type="scientific">Cytospora schulzeri</name>
    <dbReference type="NCBI Taxonomy" id="448051"/>
    <lineage>
        <taxon>Eukaryota</taxon>
        <taxon>Fungi</taxon>
        <taxon>Dikarya</taxon>
        <taxon>Ascomycota</taxon>
        <taxon>Pezizomycotina</taxon>
        <taxon>Sordariomycetes</taxon>
        <taxon>Sordariomycetidae</taxon>
        <taxon>Diaporthales</taxon>
        <taxon>Cytosporaceae</taxon>
        <taxon>Cytospora</taxon>
    </lineage>
</organism>
<feature type="compositionally biased region" description="Low complexity" evidence="1">
    <location>
        <begin position="430"/>
        <end position="459"/>
    </location>
</feature>
<feature type="compositionally biased region" description="Acidic residues" evidence="1">
    <location>
        <begin position="471"/>
        <end position="481"/>
    </location>
</feature>
<feature type="compositionally biased region" description="Basic residues" evidence="1">
    <location>
        <begin position="382"/>
        <end position="392"/>
    </location>
</feature>
<feature type="region of interest" description="Disordered" evidence="1">
    <location>
        <begin position="196"/>
        <end position="221"/>
    </location>
</feature>
<feature type="compositionally biased region" description="Basic residues" evidence="1">
    <location>
        <begin position="196"/>
        <end position="210"/>
    </location>
</feature>
<proteinExistence type="predicted"/>
<dbReference type="EMBL" id="LKEA01000062">
    <property type="protein sequence ID" value="ROV90489.1"/>
    <property type="molecule type" value="Genomic_DNA"/>
</dbReference>
<feature type="compositionally biased region" description="Basic and acidic residues" evidence="1">
    <location>
        <begin position="482"/>
        <end position="491"/>
    </location>
</feature>
<evidence type="ECO:0000256" key="2">
    <source>
        <dbReference type="SAM" id="SignalP"/>
    </source>
</evidence>
<feature type="compositionally biased region" description="Low complexity" evidence="1">
    <location>
        <begin position="527"/>
        <end position="543"/>
    </location>
</feature>
<gene>
    <name evidence="3" type="ORF">VMCG_09839</name>
</gene>
<evidence type="ECO:0000313" key="3">
    <source>
        <dbReference type="EMBL" id="ROV90489.1"/>
    </source>
</evidence>
<sequence>MCPPIYTLLLAIVPSPLLILLTLWVVLAKPERAPVHNVPGAKGGSSWSMTIKPKSSSPEKNNQVIPVKPIEEVKHTQNEVEVDASSFVEALESLGNAETTFLVPYQPAPQYAALEHPAPQQCVSQELVLYQPAPQQLVAQQQLVPQQHESAQVAFWASWVTMLLRSDELAHGEVDIDGLIEAFKSLSVFDTAFPAKKRPSSRRPVRYHPYRRPDSSVRGRSKAIATKARSHCPETSDSALALAGDLSGAHIQPSPHPDPAPLVKDAQPSQADNTIPDVAVTEQALEPALVLQPSQPEPVSDAQAAIPSPIADSEVTSVALAPIPYPPQPASDSPVLPAQSSHVPLPPLEKVEPTMQKDKHIQQHQPQQLVQVAAQPVAFQPRKSRRSKKPKQSKPFQTTPAPLAPLSSQKALPPMETVETVLQRTAHDLQQQQQQQKPAQQAELPAVTVQPAQQAEQAPQPLPTPNPAPAPEEEEEDEDEDPMLKDLKDFDADPLGYHATRARHAASFDVKAAQKAVAEAEAEAEADAPSSAPASLSAPAPAGRAEDKTGAPKPLIDFLDTLIEEEDSKNSSKKPAWMQR</sequence>
<evidence type="ECO:0000256" key="1">
    <source>
        <dbReference type="SAM" id="MobiDB-lite"/>
    </source>
</evidence>
<keyword evidence="2" id="KW-0732">Signal</keyword>
<feature type="compositionally biased region" description="Polar residues" evidence="1">
    <location>
        <begin position="45"/>
        <end position="62"/>
    </location>
</feature>
<feature type="chain" id="PRO_5019120490" evidence="2">
    <location>
        <begin position="29"/>
        <end position="580"/>
    </location>
</feature>
<feature type="region of interest" description="Disordered" evidence="1">
    <location>
        <begin position="247"/>
        <end position="271"/>
    </location>
</feature>
<comment type="caution">
    <text evidence="3">The sequence shown here is derived from an EMBL/GenBank/DDBJ whole genome shotgun (WGS) entry which is preliminary data.</text>
</comment>
<reference evidence="3 4" key="1">
    <citation type="submission" date="2015-09" db="EMBL/GenBank/DDBJ databases">
        <title>Host preference determinants of Valsa canker pathogens revealed by comparative genomics.</title>
        <authorList>
            <person name="Yin Z."/>
            <person name="Huang L."/>
        </authorList>
    </citation>
    <scope>NUCLEOTIDE SEQUENCE [LARGE SCALE GENOMIC DNA]</scope>
    <source>
        <strain evidence="3 4">03-1</strain>
    </source>
</reference>
<dbReference type="Proteomes" id="UP000283895">
    <property type="component" value="Unassembled WGS sequence"/>
</dbReference>
<dbReference type="OrthoDB" id="10617881at2759"/>
<evidence type="ECO:0000313" key="4">
    <source>
        <dbReference type="Proteomes" id="UP000283895"/>
    </source>
</evidence>
<feature type="region of interest" description="Disordered" evidence="1">
    <location>
        <begin position="321"/>
        <end position="348"/>
    </location>
</feature>
<dbReference type="STRING" id="356882.A0A423VHP2"/>
<feature type="signal peptide" evidence="2">
    <location>
        <begin position="1"/>
        <end position="28"/>
    </location>
</feature>
<accession>A0A423VHP2</accession>
<name>A0A423VHP2_9PEZI</name>